<reference evidence="2" key="1">
    <citation type="journal article" date="2014" name="Int. J. Syst. Evol. Microbiol.">
        <title>Complete genome sequence of Corynebacterium casei LMG S-19264T (=DSM 44701T), isolated from a smear-ripened cheese.</title>
        <authorList>
            <consortium name="US DOE Joint Genome Institute (JGI-PGF)"/>
            <person name="Walter F."/>
            <person name="Albersmeier A."/>
            <person name="Kalinowski J."/>
            <person name="Ruckert C."/>
        </authorList>
    </citation>
    <scope>NUCLEOTIDE SEQUENCE</scope>
    <source>
        <strain evidence="2">CGMCC 1.15095</strain>
    </source>
</reference>
<keyword evidence="3" id="KW-1185">Reference proteome</keyword>
<dbReference type="AlphaFoldDB" id="A0A916TYU3"/>
<organism evidence="2 3">
    <name type="scientific">Novosphingobium endophyticum</name>
    <dbReference type="NCBI Taxonomy" id="1955250"/>
    <lineage>
        <taxon>Bacteria</taxon>
        <taxon>Pseudomonadati</taxon>
        <taxon>Pseudomonadota</taxon>
        <taxon>Alphaproteobacteria</taxon>
        <taxon>Sphingomonadales</taxon>
        <taxon>Sphingomonadaceae</taxon>
        <taxon>Novosphingobium</taxon>
    </lineage>
</organism>
<dbReference type="EMBL" id="BMHK01000098">
    <property type="protein sequence ID" value="GGC17394.1"/>
    <property type="molecule type" value="Genomic_DNA"/>
</dbReference>
<evidence type="ECO:0000256" key="1">
    <source>
        <dbReference type="SAM" id="MobiDB-lite"/>
    </source>
</evidence>
<name>A0A916TYU3_9SPHN</name>
<dbReference type="Proteomes" id="UP000608154">
    <property type="component" value="Unassembled WGS sequence"/>
</dbReference>
<feature type="compositionally biased region" description="Basic and acidic residues" evidence="1">
    <location>
        <begin position="1"/>
        <end position="21"/>
    </location>
</feature>
<reference evidence="2" key="2">
    <citation type="submission" date="2020-09" db="EMBL/GenBank/DDBJ databases">
        <authorList>
            <person name="Sun Q."/>
            <person name="Zhou Y."/>
        </authorList>
    </citation>
    <scope>NUCLEOTIDE SEQUENCE</scope>
    <source>
        <strain evidence="2">CGMCC 1.15095</strain>
    </source>
</reference>
<protein>
    <submittedName>
        <fullName evidence="2">Uncharacterized protein</fullName>
    </submittedName>
</protein>
<accession>A0A916TYU3</accession>
<gene>
    <name evidence="2" type="ORF">GCM10011494_40280</name>
</gene>
<sequence>MVGHSKETAGDKPEEGGDDVKSSWPLQAGLHTCYNGGDSEQRSRKG</sequence>
<feature type="region of interest" description="Disordered" evidence="1">
    <location>
        <begin position="1"/>
        <end position="46"/>
    </location>
</feature>
<proteinExistence type="predicted"/>
<evidence type="ECO:0000313" key="3">
    <source>
        <dbReference type="Proteomes" id="UP000608154"/>
    </source>
</evidence>
<comment type="caution">
    <text evidence="2">The sequence shown here is derived from an EMBL/GenBank/DDBJ whole genome shotgun (WGS) entry which is preliminary data.</text>
</comment>
<evidence type="ECO:0000313" key="2">
    <source>
        <dbReference type="EMBL" id="GGC17394.1"/>
    </source>
</evidence>